<comment type="caution">
    <text evidence="4">The sequence shown here is derived from an EMBL/GenBank/DDBJ whole genome shotgun (WGS) entry which is preliminary data.</text>
</comment>
<dbReference type="PRINTS" id="PR00420">
    <property type="entry name" value="RNGMNOXGNASE"/>
</dbReference>
<gene>
    <name evidence="4" type="ORF">J4H92_12060</name>
</gene>
<dbReference type="EMBL" id="JAGDYM010000014">
    <property type="protein sequence ID" value="MBO1902680.1"/>
    <property type="molecule type" value="Genomic_DNA"/>
</dbReference>
<dbReference type="AlphaFoldDB" id="A0A939SCQ4"/>
<protein>
    <submittedName>
        <fullName evidence="4">FAD-dependent monooxygenase</fullName>
    </submittedName>
</protein>
<dbReference type="InterPro" id="IPR050493">
    <property type="entry name" value="FAD-dep_Monooxygenase_BioMet"/>
</dbReference>
<dbReference type="InterPro" id="IPR036188">
    <property type="entry name" value="FAD/NAD-bd_sf"/>
</dbReference>
<dbReference type="GO" id="GO:0071949">
    <property type="term" value="F:FAD binding"/>
    <property type="evidence" value="ECO:0007669"/>
    <property type="project" value="InterPro"/>
</dbReference>
<dbReference type="Gene3D" id="3.30.9.10">
    <property type="entry name" value="D-Amino Acid Oxidase, subunit A, domain 2"/>
    <property type="match status" value="1"/>
</dbReference>
<accession>A0A939SCQ4</accession>
<evidence type="ECO:0000313" key="5">
    <source>
        <dbReference type="Proteomes" id="UP000664382"/>
    </source>
</evidence>
<evidence type="ECO:0000259" key="3">
    <source>
        <dbReference type="Pfam" id="PF01494"/>
    </source>
</evidence>
<evidence type="ECO:0000313" key="4">
    <source>
        <dbReference type="EMBL" id="MBO1902680.1"/>
    </source>
</evidence>
<organism evidence="4 5">
    <name type="scientific">Leucobacter weissii</name>
    <dbReference type="NCBI Taxonomy" id="1983706"/>
    <lineage>
        <taxon>Bacteria</taxon>
        <taxon>Bacillati</taxon>
        <taxon>Actinomycetota</taxon>
        <taxon>Actinomycetes</taxon>
        <taxon>Micrococcales</taxon>
        <taxon>Microbacteriaceae</taxon>
        <taxon>Leucobacter</taxon>
    </lineage>
</organism>
<dbReference type="GO" id="GO:0004497">
    <property type="term" value="F:monooxygenase activity"/>
    <property type="evidence" value="ECO:0007669"/>
    <property type="project" value="UniProtKB-KW"/>
</dbReference>
<dbReference type="Proteomes" id="UP000664382">
    <property type="component" value="Unassembled WGS sequence"/>
</dbReference>
<evidence type="ECO:0000256" key="2">
    <source>
        <dbReference type="ARBA" id="ARBA00023033"/>
    </source>
</evidence>
<dbReference type="InterPro" id="IPR002938">
    <property type="entry name" value="FAD-bd"/>
</dbReference>
<proteinExistence type="predicted"/>
<dbReference type="Gene3D" id="3.50.50.60">
    <property type="entry name" value="FAD/NAD(P)-binding domain"/>
    <property type="match status" value="1"/>
</dbReference>
<feature type="domain" description="FAD-binding" evidence="3">
    <location>
        <begin position="5"/>
        <end position="346"/>
    </location>
</feature>
<keyword evidence="2 4" id="KW-0503">Monooxygenase</keyword>
<keyword evidence="5" id="KW-1185">Reference proteome</keyword>
<dbReference type="PANTHER" id="PTHR13789">
    <property type="entry name" value="MONOOXYGENASE"/>
    <property type="match status" value="1"/>
</dbReference>
<dbReference type="Pfam" id="PF01494">
    <property type="entry name" value="FAD_binding_3"/>
    <property type="match status" value="1"/>
</dbReference>
<sequence length="378" mass="40769">MSVGKVLIVGGGFTGLTAAIALAKKGIVSTLIERAPAWARVGHGLTIQGNALRVFRELGVVDEVLAKGFPEERGVTLVFADGRVMTHLDTPRTGGPDLPPTIGALRPDIHEILLRRAESLGVEIRLGTQLDSFENHDGFATATLSDGTTESWDLIIVAEGIKSQTRPKLGITEDRAPSGLGIWRAVTERRPDMLGAIAFPDGTGGPGGAFKVGYTPVSDTQCYVFVLCDPVRPANGLSDWQEVRRLMADFHGEFDFLRETIDESTFLNFQEIEWIFVEGPWHTGRVLALGEAVHAVPPLIAQGAAQCVEDSLLLAEYLTAEGELEEQLTAFHARRVPRVKGVVDASLQLAHWEQHPGSPDADPGRVMAEALVALVPEP</sequence>
<dbReference type="RefSeq" id="WP_208098447.1">
    <property type="nucleotide sequence ID" value="NZ_JAGDYM010000014.1"/>
</dbReference>
<evidence type="ECO:0000256" key="1">
    <source>
        <dbReference type="ARBA" id="ARBA00023002"/>
    </source>
</evidence>
<reference evidence="4" key="1">
    <citation type="submission" date="2021-03" db="EMBL/GenBank/DDBJ databases">
        <title>Leucobacter chromiisoli sp. nov., isolated from chromium-containing soil of chemical plant.</title>
        <authorList>
            <person name="Xu Z."/>
        </authorList>
    </citation>
    <scope>NUCLEOTIDE SEQUENCE</scope>
    <source>
        <strain evidence="4">S27</strain>
    </source>
</reference>
<name>A0A939SCQ4_9MICO</name>
<dbReference type="PANTHER" id="PTHR13789:SF309">
    <property type="entry name" value="PUTATIVE (AFU_ORTHOLOGUE AFUA_6G14510)-RELATED"/>
    <property type="match status" value="1"/>
</dbReference>
<keyword evidence="1" id="KW-0560">Oxidoreductase</keyword>
<dbReference type="SUPFAM" id="SSF51905">
    <property type="entry name" value="FAD/NAD(P)-binding domain"/>
    <property type="match status" value="1"/>
</dbReference>